<dbReference type="InterPro" id="IPR036097">
    <property type="entry name" value="HisK_dim/P_sf"/>
</dbReference>
<comment type="caution">
    <text evidence="10">The sequence shown here is derived from an EMBL/GenBank/DDBJ whole genome shotgun (WGS) entry which is preliminary data.</text>
</comment>
<reference evidence="11" key="1">
    <citation type="journal article" date="2019" name="Int. J. Syst. Evol. Microbiol.">
        <title>The Global Catalogue of Microorganisms (GCM) 10K type strain sequencing project: providing services to taxonomists for standard genome sequencing and annotation.</title>
        <authorList>
            <consortium name="The Broad Institute Genomics Platform"/>
            <consortium name="The Broad Institute Genome Sequencing Center for Infectious Disease"/>
            <person name="Wu L."/>
            <person name="Ma J."/>
        </authorList>
    </citation>
    <scope>NUCLEOTIDE SEQUENCE [LARGE SCALE GENOMIC DNA]</scope>
    <source>
        <strain evidence="11">KCTC 23723</strain>
    </source>
</reference>
<evidence type="ECO:0000256" key="4">
    <source>
        <dbReference type="ARBA" id="ARBA00022679"/>
    </source>
</evidence>
<organism evidence="10 11">
    <name type="scientific">Alishewanella tabrizica</name>
    <dbReference type="NCBI Taxonomy" id="671278"/>
    <lineage>
        <taxon>Bacteria</taxon>
        <taxon>Pseudomonadati</taxon>
        <taxon>Pseudomonadota</taxon>
        <taxon>Gammaproteobacteria</taxon>
        <taxon>Alteromonadales</taxon>
        <taxon>Alteromonadaceae</taxon>
        <taxon>Alishewanella</taxon>
    </lineage>
</organism>
<dbReference type="Pfam" id="PF13426">
    <property type="entry name" value="PAS_9"/>
    <property type="match status" value="1"/>
</dbReference>
<dbReference type="Pfam" id="PF00512">
    <property type="entry name" value="HisKA"/>
    <property type="match status" value="1"/>
</dbReference>
<keyword evidence="3" id="KW-0597">Phosphoprotein</keyword>
<dbReference type="InterPro" id="IPR001610">
    <property type="entry name" value="PAC"/>
</dbReference>
<keyword evidence="6" id="KW-0472">Membrane</keyword>
<dbReference type="InterPro" id="IPR003594">
    <property type="entry name" value="HATPase_dom"/>
</dbReference>
<name>A0ABQ2WIZ2_9ALTE</name>
<dbReference type="PRINTS" id="PR00344">
    <property type="entry name" value="BCTRLSENSOR"/>
</dbReference>
<protein>
    <recommendedName>
        <fullName evidence="2">histidine kinase</fullName>
        <ecNumber evidence="2">2.7.13.3</ecNumber>
    </recommendedName>
</protein>
<dbReference type="PANTHER" id="PTHR43047">
    <property type="entry name" value="TWO-COMPONENT HISTIDINE PROTEIN KINASE"/>
    <property type="match status" value="1"/>
</dbReference>
<dbReference type="InterPro" id="IPR000014">
    <property type="entry name" value="PAS"/>
</dbReference>
<feature type="transmembrane region" description="Helical" evidence="6">
    <location>
        <begin position="89"/>
        <end position="106"/>
    </location>
</feature>
<keyword evidence="6" id="KW-0812">Transmembrane</keyword>
<dbReference type="InterPro" id="IPR036890">
    <property type="entry name" value="HATPase_C_sf"/>
</dbReference>
<dbReference type="SUPFAM" id="SSF47384">
    <property type="entry name" value="Homodimeric domain of signal transducing histidine kinase"/>
    <property type="match status" value="1"/>
</dbReference>
<dbReference type="SMART" id="SM00091">
    <property type="entry name" value="PAS"/>
    <property type="match status" value="1"/>
</dbReference>
<feature type="transmembrane region" description="Helical" evidence="6">
    <location>
        <begin position="354"/>
        <end position="375"/>
    </location>
</feature>
<feature type="domain" description="Histidine kinase" evidence="7">
    <location>
        <begin position="596"/>
        <end position="815"/>
    </location>
</feature>
<dbReference type="EC" id="2.7.13.3" evidence="2"/>
<dbReference type="InterPro" id="IPR003661">
    <property type="entry name" value="HisK_dim/P_dom"/>
</dbReference>
<gene>
    <name evidence="10" type="ORF">GCM10008111_06800</name>
</gene>
<dbReference type="EMBL" id="BMYR01000002">
    <property type="protein sequence ID" value="GGW53272.1"/>
    <property type="molecule type" value="Genomic_DNA"/>
</dbReference>
<dbReference type="PANTHER" id="PTHR43047:SF72">
    <property type="entry name" value="OSMOSENSING HISTIDINE PROTEIN KINASE SLN1"/>
    <property type="match status" value="1"/>
</dbReference>
<dbReference type="InterPro" id="IPR005467">
    <property type="entry name" value="His_kinase_dom"/>
</dbReference>
<feature type="transmembrane region" description="Helical" evidence="6">
    <location>
        <begin position="53"/>
        <end position="83"/>
    </location>
</feature>
<dbReference type="CDD" id="cd00130">
    <property type="entry name" value="PAS"/>
    <property type="match status" value="1"/>
</dbReference>
<dbReference type="SUPFAM" id="SSF55874">
    <property type="entry name" value="ATPase domain of HSP90 chaperone/DNA topoisomerase II/histidine kinase"/>
    <property type="match status" value="1"/>
</dbReference>
<evidence type="ECO:0000313" key="10">
    <source>
        <dbReference type="EMBL" id="GGW53272.1"/>
    </source>
</evidence>
<feature type="domain" description="PAC" evidence="9">
    <location>
        <begin position="540"/>
        <end position="592"/>
    </location>
</feature>
<keyword evidence="11" id="KW-1185">Reference proteome</keyword>
<dbReference type="PROSITE" id="PS50113">
    <property type="entry name" value="PAC"/>
    <property type="match status" value="1"/>
</dbReference>
<feature type="transmembrane region" description="Helical" evidence="6">
    <location>
        <begin position="189"/>
        <end position="207"/>
    </location>
</feature>
<evidence type="ECO:0000259" key="7">
    <source>
        <dbReference type="PROSITE" id="PS50109"/>
    </source>
</evidence>
<evidence type="ECO:0000256" key="2">
    <source>
        <dbReference type="ARBA" id="ARBA00012438"/>
    </source>
</evidence>
<dbReference type="SMART" id="SM00387">
    <property type="entry name" value="HATPase_c"/>
    <property type="match status" value="1"/>
</dbReference>
<accession>A0ABQ2WIZ2</accession>
<dbReference type="Gene3D" id="1.10.287.130">
    <property type="match status" value="1"/>
</dbReference>
<feature type="transmembrane region" description="Helical" evidence="6">
    <location>
        <begin position="148"/>
        <end position="169"/>
    </location>
</feature>
<dbReference type="Proteomes" id="UP000634667">
    <property type="component" value="Unassembled WGS sequence"/>
</dbReference>
<keyword evidence="6" id="KW-1133">Transmembrane helix</keyword>
<dbReference type="PROSITE" id="PS50112">
    <property type="entry name" value="PAS"/>
    <property type="match status" value="1"/>
</dbReference>
<evidence type="ECO:0000313" key="11">
    <source>
        <dbReference type="Proteomes" id="UP000634667"/>
    </source>
</evidence>
<dbReference type="Gene3D" id="3.30.450.20">
    <property type="entry name" value="PAS domain"/>
    <property type="match status" value="1"/>
</dbReference>
<dbReference type="InterPro" id="IPR000700">
    <property type="entry name" value="PAS-assoc_C"/>
</dbReference>
<dbReference type="SMART" id="SM00086">
    <property type="entry name" value="PAC"/>
    <property type="match status" value="1"/>
</dbReference>
<dbReference type="PROSITE" id="PS50109">
    <property type="entry name" value="HIS_KIN"/>
    <property type="match status" value="1"/>
</dbReference>
<proteinExistence type="predicted"/>
<feature type="transmembrane region" description="Helical" evidence="6">
    <location>
        <begin position="118"/>
        <end position="136"/>
    </location>
</feature>
<evidence type="ECO:0000256" key="5">
    <source>
        <dbReference type="ARBA" id="ARBA00022777"/>
    </source>
</evidence>
<feature type="domain" description="PAS" evidence="8">
    <location>
        <begin position="451"/>
        <end position="495"/>
    </location>
</feature>
<keyword evidence="4" id="KW-0808">Transferase</keyword>
<evidence type="ECO:0000259" key="9">
    <source>
        <dbReference type="PROSITE" id="PS50113"/>
    </source>
</evidence>
<dbReference type="InterPro" id="IPR004358">
    <property type="entry name" value="Sig_transdc_His_kin-like_C"/>
</dbReference>
<dbReference type="CDD" id="cd00082">
    <property type="entry name" value="HisKA"/>
    <property type="match status" value="1"/>
</dbReference>
<dbReference type="Pfam" id="PF02518">
    <property type="entry name" value="HATPase_c"/>
    <property type="match status" value="1"/>
</dbReference>
<evidence type="ECO:0000256" key="1">
    <source>
        <dbReference type="ARBA" id="ARBA00000085"/>
    </source>
</evidence>
<dbReference type="CDD" id="cd16922">
    <property type="entry name" value="HATPase_EvgS-ArcB-TorS-like"/>
    <property type="match status" value="1"/>
</dbReference>
<evidence type="ECO:0000259" key="8">
    <source>
        <dbReference type="PROSITE" id="PS50112"/>
    </source>
</evidence>
<feature type="transmembrane region" description="Helical" evidence="6">
    <location>
        <begin position="23"/>
        <end position="41"/>
    </location>
</feature>
<comment type="catalytic activity">
    <reaction evidence="1">
        <text>ATP + protein L-histidine = ADP + protein N-phospho-L-histidine.</text>
        <dbReference type="EC" id="2.7.13.3"/>
    </reaction>
</comment>
<sequence>MNNPSREFTGATSRFGQPHSKSVWVGFLILFCISAITLNYIRIPLFFGVEFIFGSSLAVLALVILGYKGALIVAASAALLTWFLWEHPYAFVIFTLEMVWLGWRWSTRKNTHLVIQDIIFWLLMGLPMVLIFYVYFVEVSFQTASNIWLKQMTNGVFNTLVAAVLIMLIQAQPVLSKRFDLPPLALKQILFNSLMALTFLAGAVPLFSNARQLQSEYEAAIAQRLLLIAEITARHLNSGVASEALIPAYLTALLPDQNSGIAIFDDAQNLKFSVGTITKKNTEKNTEKNDVILPMQLGFSRWQPEEAITLDRLKATRYFYILSMDALERKWFIKVEQGSAEALAKLQRDSTAQLSLLVGFMFFAVLLSVFLSRLISAPFQHLTQASKTFKNLISGNETLHIPQSNLAEYNALADVLRSASIDISQAFNEGKTLQAGLSEELIQRNNELHHANSQLEAILTAASDFSIIATDQEGLISYFSPGAEKLTGYTAAEMVQLQTPAILHLNTEVDARAAELSQEYQQLIIGFKAFVIVAEQQGSESREWHYVRKDRQQILVSLTVTPIQDNAGMIRGYLGIAKDISERHRNEKLKNEFISTVSHELRTPLTSIYGALRLVNSGTLAELPPKVAKLLRVAEENSQRLSVLINDLLDIEKLLAGKMQLSLQVMAIVPIVEDAIQTISSYAEQFNVKIEAIYPTKTLYANVDSMRLMQVIHNLLSNAIKFSAAGNHVTVKVSEDHTSIKLEVIDQGMGIPEEFKARIFERFTQSDAASTRKQGGTGLGLAISKELTLKMGGDIGFVSELRHGTTFWLTFPLVLSKDEDQ</sequence>
<dbReference type="RefSeq" id="WP_189480512.1">
    <property type="nucleotide sequence ID" value="NZ_BMYR01000002.1"/>
</dbReference>
<keyword evidence="5" id="KW-0418">Kinase</keyword>
<dbReference type="Gene3D" id="3.30.565.10">
    <property type="entry name" value="Histidine kinase-like ATPase, C-terminal domain"/>
    <property type="match status" value="1"/>
</dbReference>
<evidence type="ECO:0000256" key="3">
    <source>
        <dbReference type="ARBA" id="ARBA00022553"/>
    </source>
</evidence>
<evidence type="ECO:0000256" key="6">
    <source>
        <dbReference type="SAM" id="Phobius"/>
    </source>
</evidence>
<dbReference type="InterPro" id="IPR035965">
    <property type="entry name" value="PAS-like_dom_sf"/>
</dbReference>
<dbReference type="SMART" id="SM00388">
    <property type="entry name" value="HisKA"/>
    <property type="match status" value="1"/>
</dbReference>
<dbReference type="NCBIfam" id="TIGR00229">
    <property type="entry name" value="sensory_box"/>
    <property type="match status" value="1"/>
</dbReference>
<dbReference type="SUPFAM" id="SSF55785">
    <property type="entry name" value="PYP-like sensor domain (PAS domain)"/>
    <property type="match status" value="1"/>
</dbReference>